<feature type="chain" id="PRO_5022226806" evidence="2">
    <location>
        <begin position="27"/>
        <end position="193"/>
    </location>
</feature>
<dbReference type="EC" id="3.1.1.77" evidence="3"/>
<protein>
    <submittedName>
        <fullName evidence="3">Lipid A deacylase PagL</fullName>
        <ecNumber evidence="3">3.1.1.77</ecNumber>
    </submittedName>
</protein>
<comment type="subcellular location">
    <subcellularLocation>
        <location evidence="1">Cell outer membrane</location>
    </subcellularLocation>
</comment>
<accession>A0A554X8P6</accession>
<evidence type="ECO:0000313" key="3">
    <source>
        <dbReference type="EMBL" id="TSE32203.1"/>
    </source>
</evidence>
<dbReference type="Pfam" id="PF09411">
    <property type="entry name" value="PagL"/>
    <property type="match status" value="1"/>
</dbReference>
<sequence>MLPHRTAAVACLGCVLALTMASGVVAAPDPGTGTTAIASDGDRPSPTVALVRGKQSGETHDAALVRLPIDPPLRVGISDLDHHWQFELGRWHSGISRSVGHVATAWHVSWQPRQSATLRPYVEAALGLAAFDHTQVGARRLGSHVHFTEQLGADLQLGRQWRIGWRYAHYSNAGLRSPNDGVDMHSLMVQWRP</sequence>
<dbReference type="EMBL" id="VJON01000040">
    <property type="protein sequence ID" value="TSE32203.1"/>
    <property type="molecule type" value="Genomic_DNA"/>
</dbReference>
<keyword evidence="2" id="KW-0732">Signal</keyword>
<dbReference type="InterPro" id="IPR018550">
    <property type="entry name" value="Lipid-A_deacylase-rel"/>
</dbReference>
<dbReference type="SUPFAM" id="SSF56925">
    <property type="entry name" value="OMPA-like"/>
    <property type="match status" value="1"/>
</dbReference>
<gene>
    <name evidence="3" type="primary">pagL</name>
    <name evidence="3" type="ORF">Tchar_02149</name>
</gene>
<dbReference type="InterPro" id="IPR011250">
    <property type="entry name" value="OMP/PagP_B-barrel"/>
</dbReference>
<dbReference type="GO" id="GO:0009279">
    <property type="term" value="C:cell outer membrane"/>
    <property type="evidence" value="ECO:0007669"/>
    <property type="project" value="UniProtKB-SubCell"/>
</dbReference>
<keyword evidence="3" id="KW-0378">Hydrolase</keyword>
<evidence type="ECO:0000313" key="4">
    <source>
        <dbReference type="Proteomes" id="UP000318294"/>
    </source>
</evidence>
<name>A0A554X8P6_9BURK</name>
<dbReference type="RefSeq" id="WP_236640435.1">
    <property type="nucleotide sequence ID" value="NZ_VJON01000040.1"/>
</dbReference>
<dbReference type="GO" id="GO:0050528">
    <property type="term" value="F:acyloxyacyl hydrolase activity"/>
    <property type="evidence" value="ECO:0007669"/>
    <property type="project" value="UniProtKB-EC"/>
</dbReference>
<evidence type="ECO:0000256" key="2">
    <source>
        <dbReference type="SAM" id="SignalP"/>
    </source>
</evidence>
<reference evidence="3 4" key="1">
    <citation type="submission" date="2019-07" db="EMBL/GenBank/DDBJ databases">
        <title>Tepidimonas charontis SPSP-6 draft genome.</title>
        <authorList>
            <person name="Da Costa M.S."/>
            <person name="Froufe H.J.C."/>
            <person name="Egas C."/>
            <person name="Albuquerque L."/>
        </authorList>
    </citation>
    <scope>NUCLEOTIDE SEQUENCE [LARGE SCALE GENOMIC DNA]</scope>
    <source>
        <strain evidence="3 4">SPSP-6</strain>
    </source>
</reference>
<dbReference type="Proteomes" id="UP000318294">
    <property type="component" value="Unassembled WGS sequence"/>
</dbReference>
<organism evidence="3 4">
    <name type="scientific">Tepidimonas charontis</name>
    <dbReference type="NCBI Taxonomy" id="2267262"/>
    <lineage>
        <taxon>Bacteria</taxon>
        <taxon>Pseudomonadati</taxon>
        <taxon>Pseudomonadota</taxon>
        <taxon>Betaproteobacteria</taxon>
        <taxon>Burkholderiales</taxon>
        <taxon>Tepidimonas</taxon>
    </lineage>
</organism>
<comment type="caution">
    <text evidence="3">The sequence shown here is derived from an EMBL/GenBank/DDBJ whole genome shotgun (WGS) entry which is preliminary data.</text>
</comment>
<dbReference type="AlphaFoldDB" id="A0A554X8P6"/>
<proteinExistence type="predicted"/>
<feature type="signal peptide" evidence="2">
    <location>
        <begin position="1"/>
        <end position="26"/>
    </location>
</feature>
<keyword evidence="4" id="KW-1185">Reference proteome</keyword>
<dbReference type="Gene3D" id="2.40.160.20">
    <property type="match status" value="1"/>
</dbReference>
<evidence type="ECO:0000256" key="1">
    <source>
        <dbReference type="ARBA" id="ARBA00004442"/>
    </source>
</evidence>